<name>A0A450X278_9GAMM</name>
<dbReference type="InterPro" id="IPR029063">
    <property type="entry name" value="SAM-dependent_MTases_sf"/>
</dbReference>
<dbReference type="EMBL" id="CAADGH010000002">
    <property type="protein sequence ID" value="VFK74263.1"/>
    <property type="molecule type" value="Genomic_DNA"/>
</dbReference>
<dbReference type="EMBL" id="CAADFO010000004">
    <property type="protein sequence ID" value="VFK23331.1"/>
    <property type="molecule type" value="Genomic_DNA"/>
</dbReference>
<dbReference type="AlphaFoldDB" id="A0A450X278"/>
<dbReference type="SUPFAM" id="SSF53335">
    <property type="entry name" value="S-adenosyl-L-methionine-dependent methyltransferases"/>
    <property type="match status" value="1"/>
</dbReference>
<accession>A0A450X278</accession>
<dbReference type="EMBL" id="CAADFQ010000006">
    <property type="protein sequence ID" value="VFK28464.1"/>
    <property type="molecule type" value="Genomic_DNA"/>
</dbReference>
<dbReference type="Gene3D" id="3.40.50.150">
    <property type="entry name" value="Vaccinia Virus protein VP39"/>
    <property type="match status" value="1"/>
</dbReference>
<evidence type="ECO:0000313" key="3">
    <source>
        <dbReference type="EMBL" id="VFK74263.1"/>
    </source>
</evidence>
<protein>
    <recommendedName>
        <fullName evidence="4">Methyltransferase, FkbM family</fullName>
    </recommendedName>
</protein>
<proteinExistence type="predicted"/>
<sequence>MYEGVEIPVRIAWPVARELLQRLVLEGTILSPRVVDKPLALYGAGNLGRMAREYFDRLGVPVQCFIDANAASLRDDPYWDGVRLLSPQEVPMDLRNSFLLAVCVVTSPYAALSRHLQETGWNDVVPFYDIAEGFRHRHPLSNGWFAPPLTPSEITHMETVLKTWSDDTSRAHHLQFIAWRRLRQEWRFDAAPITIDDRFFIPEVMAALTDDESFVDVGAHTGSVTKRFIDAMNGRFRRIWAIEPDARSLIDLNAAVAEEAPEVRQRIEIIPAVIASDGNGRKFLGGLGYASQCCDLGALAPSHTLDEPGLTPTYIKLHLEGLELEVLHGAIATITRHRPIIAATCYHNADGLYALPLWLMDHLPGYHFHFRQHSWCGTGSVVYCIPDSVNALGVKSIKEIA</sequence>
<evidence type="ECO:0000313" key="1">
    <source>
        <dbReference type="EMBL" id="VFK23331.1"/>
    </source>
</evidence>
<reference evidence="1" key="1">
    <citation type="submission" date="2019-02" db="EMBL/GenBank/DDBJ databases">
        <authorList>
            <person name="Gruber-Vodicka R. H."/>
            <person name="Seah K. B. B."/>
        </authorList>
    </citation>
    <scope>NUCLEOTIDE SEQUENCE</scope>
    <source>
        <strain evidence="1">BECK_BZ197</strain>
        <strain evidence="3">BECK_BZ198</strain>
        <strain evidence="2">BECK_BZ199</strain>
    </source>
</reference>
<evidence type="ECO:0000313" key="2">
    <source>
        <dbReference type="EMBL" id="VFK28464.1"/>
    </source>
</evidence>
<organism evidence="1">
    <name type="scientific">Candidatus Kentrum sp. MB</name>
    <dbReference type="NCBI Taxonomy" id="2138164"/>
    <lineage>
        <taxon>Bacteria</taxon>
        <taxon>Pseudomonadati</taxon>
        <taxon>Pseudomonadota</taxon>
        <taxon>Gammaproteobacteria</taxon>
        <taxon>Candidatus Kentrum</taxon>
    </lineage>
</organism>
<evidence type="ECO:0008006" key="4">
    <source>
        <dbReference type="Google" id="ProtNLM"/>
    </source>
</evidence>
<gene>
    <name evidence="1" type="ORF">BECKMB1821G_GA0114241_100468</name>
    <name evidence="3" type="ORF">BECKMB1821H_GA0114242_100284</name>
    <name evidence="2" type="ORF">BECKMB1821I_GA0114274_100666</name>
</gene>